<sequence length="84" mass="9517">MRRGAGLPPPTARTSSSRRGWRQRCIIRRRAVLILLGRVEQDALNLQPRAKPLYLRLESAHSAGLMRLMPPVNPSPNIQAYKCM</sequence>
<dbReference type="EMBL" id="KK915657">
    <property type="protein sequence ID" value="KDP21553.1"/>
    <property type="molecule type" value="Genomic_DNA"/>
</dbReference>
<accession>A0A067JFI9</accession>
<feature type="region of interest" description="Disordered" evidence="1">
    <location>
        <begin position="1"/>
        <end position="20"/>
    </location>
</feature>
<keyword evidence="3" id="KW-1185">Reference proteome</keyword>
<gene>
    <name evidence="2" type="ORF">JCGZ_03820</name>
</gene>
<protein>
    <submittedName>
        <fullName evidence="2">Uncharacterized protein</fullName>
    </submittedName>
</protein>
<reference evidence="2 3" key="1">
    <citation type="journal article" date="2014" name="PLoS ONE">
        <title>Global Analysis of Gene Expression Profiles in Physic Nut (Jatropha curcas L.) Seedlings Exposed to Salt Stress.</title>
        <authorList>
            <person name="Zhang L."/>
            <person name="Zhang C."/>
            <person name="Wu P."/>
            <person name="Chen Y."/>
            <person name="Li M."/>
            <person name="Jiang H."/>
            <person name="Wu G."/>
        </authorList>
    </citation>
    <scope>NUCLEOTIDE SEQUENCE [LARGE SCALE GENOMIC DNA]</scope>
    <source>
        <strain evidence="3">cv. GZQX0401</strain>
        <tissue evidence="2">Young leaves</tissue>
    </source>
</reference>
<organism evidence="2 3">
    <name type="scientific">Jatropha curcas</name>
    <name type="common">Barbados nut</name>
    <dbReference type="NCBI Taxonomy" id="180498"/>
    <lineage>
        <taxon>Eukaryota</taxon>
        <taxon>Viridiplantae</taxon>
        <taxon>Streptophyta</taxon>
        <taxon>Embryophyta</taxon>
        <taxon>Tracheophyta</taxon>
        <taxon>Spermatophyta</taxon>
        <taxon>Magnoliopsida</taxon>
        <taxon>eudicotyledons</taxon>
        <taxon>Gunneridae</taxon>
        <taxon>Pentapetalae</taxon>
        <taxon>rosids</taxon>
        <taxon>fabids</taxon>
        <taxon>Malpighiales</taxon>
        <taxon>Euphorbiaceae</taxon>
        <taxon>Crotonoideae</taxon>
        <taxon>Jatropheae</taxon>
        <taxon>Jatropha</taxon>
    </lineage>
</organism>
<proteinExistence type="predicted"/>
<dbReference type="AlphaFoldDB" id="A0A067JFI9"/>
<name>A0A067JFI9_JATCU</name>
<evidence type="ECO:0000313" key="3">
    <source>
        <dbReference type="Proteomes" id="UP000027138"/>
    </source>
</evidence>
<dbReference type="Proteomes" id="UP000027138">
    <property type="component" value="Unassembled WGS sequence"/>
</dbReference>
<evidence type="ECO:0000256" key="1">
    <source>
        <dbReference type="SAM" id="MobiDB-lite"/>
    </source>
</evidence>
<evidence type="ECO:0000313" key="2">
    <source>
        <dbReference type="EMBL" id="KDP21553.1"/>
    </source>
</evidence>